<sequence>MTDIKFLFENLFKKHKIILLIMLSPFILVGGFKLSPFVNEVVTTFFVMSVLIYFGGLYILLKQMVKIEYQYDEALRQIDKDTTFVEINNILNKYDDLKNLFMDFKKSLRMISNLNEESGVLKTEYYATVDVEEYFNEDSLIYKKIYSKTLNFIPQILTGLGIFGTFLGIVQGVSGLGNEMGSNEIQSAITKLLSGVEVSFRTSLYGLAFSIALTVLTKIVFDIIIGKSNKLNEFINNSLTKNIQKEGLKELEKELQKQTSSIERLATDISQELGSKIDASLDETMRKVNENISVITLGMKEVFENSIIENISPALEKLSRVSEELGNRQEQTSDKFMHDAIARIEEVISVGTQNEIEKLKLSLEVMSEKNNEYLEKFTEGMNKLDSLFSSQKELIEGTNNSVDNINASSESIQTLQSSLNILISDIGSISNKNNKSIENIDLTFEKIKNLSIEQSTVIENLAGMIDKSYEYSKLQDNYMNKIESSTMHITNSIDSSKIYIENMVSDMKSYLDNFKMMRDISGDIIEKMNLNFNNIISNLENSSEILNNNIETVNDEILNNVSDVTNEISSITKELHTFYINMSILTDRIENFSQVEETSQELWRTYKESFENLNENINEGIINYTVAIKKGTDQVFLEYDNKIANAVSQLKGLIESLNDTMESVSESFESIISTNTEIT</sequence>
<keyword evidence="2" id="KW-0472">Membrane</keyword>
<feature type="coiled-coil region" evidence="1">
    <location>
        <begin position="241"/>
        <end position="268"/>
    </location>
</feature>
<evidence type="ECO:0000313" key="4">
    <source>
        <dbReference type="Proteomes" id="UP001314903"/>
    </source>
</evidence>
<keyword evidence="2" id="KW-0812">Transmembrane</keyword>
<evidence type="ECO:0000313" key="3">
    <source>
        <dbReference type="EMBL" id="MBP2028766.1"/>
    </source>
</evidence>
<dbReference type="EMBL" id="JAGGLI010000039">
    <property type="protein sequence ID" value="MBP2028766.1"/>
    <property type="molecule type" value="Genomic_DNA"/>
</dbReference>
<evidence type="ECO:0000256" key="1">
    <source>
        <dbReference type="SAM" id="Coils"/>
    </source>
</evidence>
<proteinExistence type="predicted"/>
<evidence type="ECO:0000256" key="2">
    <source>
        <dbReference type="SAM" id="Phobius"/>
    </source>
</evidence>
<reference evidence="3 4" key="1">
    <citation type="submission" date="2021-03" db="EMBL/GenBank/DDBJ databases">
        <title>Genomic Encyclopedia of Type Strains, Phase IV (KMG-IV): sequencing the most valuable type-strain genomes for metagenomic binning, comparative biology and taxonomic classification.</title>
        <authorList>
            <person name="Goeker M."/>
        </authorList>
    </citation>
    <scope>NUCLEOTIDE SEQUENCE [LARGE SCALE GENOMIC DNA]</scope>
    <source>
        <strain evidence="3 4">DSM 27512</strain>
    </source>
</reference>
<feature type="transmembrane region" description="Helical" evidence="2">
    <location>
        <begin position="17"/>
        <end position="35"/>
    </location>
</feature>
<dbReference type="RefSeq" id="WP_209661824.1">
    <property type="nucleotide sequence ID" value="NZ_JAGGLI010000039.1"/>
</dbReference>
<feature type="transmembrane region" description="Helical" evidence="2">
    <location>
        <begin position="41"/>
        <end position="61"/>
    </location>
</feature>
<feature type="transmembrane region" description="Helical" evidence="2">
    <location>
        <begin position="152"/>
        <end position="173"/>
    </location>
</feature>
<comment type="caution">
    <text evidence="3">The sequence shown here is derived from an EMBL/GenBank/DDBJ whole genome shotgun (WGS) entry which is preliminary data.</text>
</comment>
<gene>
    <name evidence="3" type="ORF">J2Z35_002596</name>
</gene>
<keyword evidence="1" id="KW-0175">Coiled coil</keyword>
<accession>A0ABS4KLX1</accession>
<keyword evidence="4" id="KW-1185">Reference proteome</keyword>
<name>A0ABS4KLX1_9FIRM</name>
<protein>
    <submittedName>
        <fullName evidence="3">Methyl-accepting chemotaxis protein</fullName>
    </submittedName>
</protein>
<dbReference type="Proteomes" id="UP001314903">
    <property type="component" value="Unassembled WGS sequence"/>
</dbReference>
<organism evidence="3 4">
    <name type="scientific">Acetoanaerobium pronyense</name>
    <dbReference type="NCBI Taxonomy" id="1482736"/>
    <lineage>
        <taxon>Bacteria</taxon>
        <taxon>Bacillati</taxon>
        <taxon>Bacillota</taxon>
        <taxon>Clostridia</taxon>
        <taxon>Peptostreptococcales</taxon>
        <taxon>Filifactoraceae</taxon>
        <taxon>Acetoanaerobium</taxon>
    </lineage>
</organism>
<keyword evidence="2" id="KW-1133">Transmembrane helix</keyword>